<dbReference type="InParanoid" id="G5A5J3"/>
<proteinExistence type="predicted"/>
<dbReference type="KEGG" id="psoj:PHYSODRAFT_524780"/>
<feature type="non-terminal residue" evidence="1">
    <location>
        <position position="1"/>
    </location>
</feature>
<protein>
    <submittedName>
        <fullName evidence="1">Uncharacterized protein</fullName>
    </submittedName>
</protein>
<dbReference type="EMBL" id="JH159160">
    <property type="protein sequence ID" value="EGZ08598.1"/>
    <property type="molecule type" value="Genomic_DNA"/>
</dbReference>
<dbReference type="RefSeq" id="XP_009535231.1">
    <property type="nucleotide sequence ID" value="XM_009536936.1"/>
</dbReference>
<dbReference type="GeneID" id="20660806"/>
<evidence type="ECO:0000313" key="1">
    <source>
        <dbReference type="EMBL" id="EGZ08598.1"/>
    </source>
</evidence>
<sequence>IAPVDDESVVKNHLDKAENTLVEMEKVLRGPAFRDPTACFVDARMKKYGGKDVFVMESNMTLPFSARATANTIWKVMATGKLKNHCDDHRVLHESDTLLSQAFDIHLAMDAFVADFRCKYTLSRFEEDFRRVIVWVTQYEPIQMNGLQYRNIHCQQIGWIELKTLEVAGMETTLARSYSSLTVEFEDGADNRELQIRSLLNLALPIHEKVGGWCSSLVETALIEEDCKLHMEQFS</sequence>
<dbReference type="Proteomes" id="UP000002640">
    <property type="component" value="Unassembled WGS sequence"/>
</dbReference>
<accession>G5A5J3</accession>
<reference evidence="1 2" key="1">
    <citation type="journal article" date="2006" name="Science">
        <title>Phytophthora genome sequences uncover evolutionary origins and mechanisms of pathogenesis.</title>
        <authorList>
            <person name="Tyler B.M."/>
            <person name="Tripathy S."/>
            <person name="Zhang X."/>
            <person name="Dehal P."/>
            <person name="Jiang R.H."/>
            <person name="Aerts A."/>
            <person name="Arredondo F.D."/>
            <person name="Baxter L."/>
            <person name="Bensasson D."/>
            <person name="Beynon J.L."/>
            <person name="Chapman J."/>
            <person name="Damasceno C.M."/>
            <person name="Dorrance A.E."/>
            <person name="Dou D."/>
            <person name="Dickerman A.W."/>
            <person name="Dubchak I.L."/>
            <person name="Garbelotto M."/>
            <person name="Gijzen M."/>
            <person name="Gordon S.G."/>
            <person name="Govers F."/>
            <person name="Grunwald N.J."/>
            <person name="Huang W."/>
            <person name="Ivors K.L."/>
            <person name="Jones R.W."/>
            <person name="Kamoun S."/>
            <person name="Krampis K."/>
            <person name="Lamour K.H."/>
            <person name="Lee M.K."/>
            <person name="McDonald W.H."/>
            <person name="Medina M."/>
            <person name="Meijer H.J."/>
            <person name="Nordberg E.K."/>
            <person name="Maclean D.J."/>
            <person name="Ospina-Giraldo M.D."/>
            <person name="Morris P.F."/>
            <person name="Phuntumart V."/>
            <person name="Putnam N.H."/>
            <person name="Rash S."/>
            <person name="Rose J.K."/>
            <person name="Sakihama Y."/>
            <person name="Salamov A.A."/>
            <person name="Savidor A."/>
            <person name="Scheuring C.F."/>
            <person name="Smith B.M."/>
            <person name="Sobral B.W."/>
            <person name="Terry A."/>
            <person name="Torto-Alalibo T.A."/>
            <person name="Win J."/>
            <person name="Xu Z."/>
            <person name="Zhang H."/>
            <person name="Grigoriev I.V."/>
            <person name="Rokhsar D.S."/>
            <person name="Boore J.L."/>
        </authorList>
    </citation>
    <scope>NUCLEOTIDE SEQUENCE [LARGE SCALE GENOMIC DNA]</scope>
    <source>
        <strain evidence="1 2">P6497</strain>
    </source>
</reference>
<gene>
    <name evidence="1" type="ORF">PHYSODRAFT_524780</name>
</gene>
<dbReference type="OMA" id="VADFRCK"/>
<organism evidence="1 2">
    <name type="scientific">Phytophthora sojae (strain P6497)</name>
    <name type="common">Soybean stem and root rot agent</name>
    <name type="synonym">Phytophthora megasperma f. sp. glycines</name>
    <dbReference type="NCBI Taxonomy" id="1094619"/>
    <lineage>
        <taxon>Eukaryota</taxon>
        <taxon>Sar</taxon>
        <taxon>Stramenopiles</taxon>
        <taxon>Oomycota</taxon>
        <taxon>Peronosporomycetes</taxon>
        <taxon>Peronosporales</taxon>
        <taxon>Peronosporaceae</taxon>
        <taxon>Phytophthora</taxon>
    </lineage>
</organism>
<evidence type="ECO:0000313" key="2">
    <source>
        <dbReference type="Proteomes" id="UP000002640"/>
    </source>
</evidence>
<dbReference type="AlphaFoldDB" id="G5A5J3"/>
<keyword evidence="2" id="KW-1185">Reference proteome</keyword>
<name>G5A5J3_PHYSP</name>